<feature type="transmembrane region" description="Helical" evidence="6">
    <location>
        <begin position="40"/>
        <end position="61"/>
    </location>
</feature>
<sequence length="296" mass="32122">MEAVNEKRALLFALGAVLMWSTVATAFKLSLEHLAPIQLLAWACVASVLTLGLLLVATGRLGQVLRGSRRDYLYSLALGLINPLAYYVVLFEAYDRLPAQEAQPLNYTWAFTLAILAVPLLGQRLTRMDVIGGLVAYSGVWAIATRGQVLALEFANPVGVGLALGSTVLWALYWIFSTRDTRDPLVALFTNFSMALPFVLLVCALTEGLAVPDWPGLVGAAYVGVFEMGLAFALWLGAMRLTQSTARISNLIFLSPFLSLFFIRSLVGETILPSTWVGLALIVAGLGLQRSFRPRA</sequence>
<dbReference type="SUPFAM" id="SSF103481">
    <property type="entry name" value="Multidrug resistance efflux transporter EmrE"/>
    <property type="match status" value="2"/>
</dbReference>
<feature type="transmembrane region" description="Helical" evidence="6">
    <location>
        <begin position="273"/>
        <end position="292"/>
    </location>
</feature>
<dbReference type="PANTHER" id="PTHR32322:SF2">
    <property type="entry name" value="EAMA DOMAIN-CONTAINING PROTEIN"/>
    <property type="match status" value="1"/>
</dbReference>
<keyword evidence="4 6" id="KW-1133">Transmembrane helix</keyword>
<dbReference type="PANTHER" id="PTHR32322">
    <property type="entry name" value="INNER MEMBRANE TRANSPORTER"/>
    <property type="match status" value="1"/>
</dbReference>
<evidence type="ECO:0000313" key="9">
    <source>
        <dbReference type="Proteomes" id="UP000484885"/>
    </source>
</evidence>
<feature type="domain" description="EamA" evidence="7">
    <location>
        <begin position="8"/>
        <end position="144"/>
    </location>
</feature>
<dbReference type="EMBL" id="JAAGSC010000041">
    <property type="protein sequence ID" value="NDY96190.1"/>
    <property type="molecule type" value="Genomic_DNA"/>
</dbReference>
<dbReference type="InterPro" id="IPR050638">
    <property type="entry name" value="AA-Vitamin_Transporters"/>
</dbReference>
<dbReference type="Pfam" id="PF00892">
    <property type="entry name" value="EamA"/>
    <property type="match status" value="2"/>
</dbReference>
<protein>
    <submittedName>
        <fullName evidence="8">DMT family transporter</fullName>
    </submittedName>
</protein>
<dbReference type="GO" id="GO:0016020">
    <property type="term" value="C:membrane"/>
    <property type="evidence" value="ECO:0007669"/>
    <property type="project" value="UniProtKB-SubCell"/>
</dbReference>
<evidence type="ECO:0000256" key="5">
    <source>
        <dbReference type="ARBA" id="ARBA00023136"/>
    </source>
</evidence>
<keyword evidence="3 6" id="KW-0812">Transmembrane</keyword>
<proteinExistence type="inferred from homology"/>
<evidence type="ECO:0000256" key="6">
    <source>
        <dbReference type="SAM" id="Phobius"/>
    </source>
</evidence>
<keyword evidence="9" id="KW-1185">Reference proteome</keyword>
<feature type="transmembrane region" description="Helical" evidence="6">
    <location>
        <begin position="217"/>
        <end position="236"/>
    </location>
</feature>
<evidence type="ECO:0000256" key="1">
    <source>
        <dbReference type="ARBA" id="ARBA00004141"/>
    </source>
</evidence>
<feature type="transmembrane region" description="Helical" evidence="6">
    <location>
        <begin position="248"/>
        <end position="267"/>
    </location>
</feature>
<comment type="caution">
    <text evidence="8">The sequence shown here is derived from an EMBL/GenBank/DDBJ whole genome shotgun (WGS) entry which is preliminary data.</text>
</comment>
<comment type="subcellular location">
    <subcellularLocation>
        <location evidence="1">Membrane</location>
        <topology evidence="1">Multi-pass membrane protein</topology>
    </subcellularLocation>
</comment>
<feature type="transmembrane region" description="Helical" evidence="6">
    <location>
        <begin position="158"/>
        <end position="176"/>
    </location>
</feature>
<evidence type="ECO:0000313" key="8">
    <source>
        <dbReference type="EMBL" id="NDY96190.1"/>
    </source>
</evidence>
<evidence type="ECO:0000256" key="4">
    <source>
        <dbReference type="ARBA" id="ARBA00022989"/>
    </source>
</evidence>
<dbReference type="AlphaFoldDB" id="A0A845V1R9"/>
<dbReference type="InterPro" id="IPR037185">
    <property type="entry name" value="EmrE-like"/>
</dbReference>
<feature type="transmembrane region" description="Helical" evidence="6">
    <location>
        <begin position="106"/>
        <end position="122"/>
    </location>
</feature>
<feature type="domain" description="EamA" evidence="7">
    <location>
        <begin position="159"/>
        <end position="287"/>
    </location>
</feature>
<evidence type="ECO:0000256" key="2">
    <source>
        <dbReference type="ARBA" id="ARBA00007362"/>
    </source>
</evidence>
<keyword evidence="5 6" id="KW-0472">Membrane</keyword>
<dbReference type="RefSeq" id="WP_164211559.1">
    <property type="nucleotide sequence ID" value="NZ_JAAGSC010000041.1"/>
</dbReference>
<name>A0A845V1R9_9GAMM</name>
<feature type="transmembrane region" description="Helical" evidence="6">
    <location>
        <begin position="73"/>
        <end position="94"/>
    </location>
</feature>
<gene>
    <name evidence="8" type="ORF">G3I74_10645</name>
</gene>
<evidence type="ECO:0000256" key="3">
    <source>
        <dbReference type="ARBA" id="ARBA00022692"/>
    </source>
</evidence>
<feature type="transmembrane region" description="Helical" evidence="6">
    <location>
        <begin position="188"/>
        <end position="211"/>
    </location>
</feature>
<accession>A0A845V1R9</accession>
<reference evidence="8 9" key="1">
    <citation type="submission" date="2020-02" db="EMBL/GenBank/DDBJ databases">
        <authorList>
            <person name="Zhang X.-Y."/>
        </authorList>
    </citation>
    <scope>NUCLEOTIDE SEQUENCE [LARGE SCALE GENOMIC DNA]</scope>
    <source>
        <strain evidence="8 9">C33</strain>
    </source>
</reference>
<organism evidence="8 9">
    <name type="scientific">Wenzhouxiangella limi</name>
    <dbReference type="NCBI Taxonomy" id="2707351"/>
    <lineage>
        <taxon>Bacteria</taxon>
        <taxon>Pseudomonadati</taxon>
        <taxon>Pseudomonadota</taxon>
        <taxon>Gammaproteobacteria</taxon>
        <taxon>Chromatiales</taxon>
        <taxon>Wenzhouxiangellaceae</taxon>
        <taxon>Wenzhouxiangella</taxon>
    </lineage>
</organism>
<evidence type="ECO:0000259" key="7">
    <source>
        <dbReference type="Pfam" id="PF00892"/>
    </source>
</evidence>
<feature type="transmembrane region" description="Helical" evidence="6">
    <location>
        <begin position="134"/>
        <end position="152"/>
    </location>
</feature>
<dbReference type="InterPro" id="IPR000620">
    <property type="entry name" value="EamA_dom"/>
</dbReference>
<comment type="similarity">
    <text evidence="2">Belongs to the EamA transporter family.</text>
</comment>
<dbReference type="Proteomes" id="UP000484885">
    <property type="component" value="Unassembled WGS sequence"/>
</dbReference>